<proteinExistence type="predicted"/>
<sequence>MAVTEHYQIPLPDPAAEVDDEFYRLQQAWAIVDTVIWTLAGVVANKANVSHSHAMSAVNGLVEALAGKMSASQTFSLDSLTDVDGATGAATNYILAKNASGVWVPSSAAAALGSHQHSTGDIVGLTAAISAVVNAVIGAAPGALDTLDELAAALGDDPNFATTITNLIGLKAPLASPAFTGTPTAPTQAVGNNSTRLATTAFVTAAVGAVEGVPSGFIIPGAMSTAPAGWLKCNGAAISRTTYAALFQALVTDAGYTQQTFTVSIASPALFTKAGHGFVGGERLRLSTNGALPTGLNTTTDYFVIYVDANTYRLSASQITPAAINTSGTQSGTHTYLRSNWGLGDGTTFNVPDLRGVPVRGLDDGRGIDTGRPLGSFQADQNLAHNHPISDPGHAHAGIQFAGNSGPTVGSGGGPFYVSGTSASGTGITIQNSGGTEARMKNVALPFFIKI</sequence>
<organism evidence="2 3">
    <name type="scientific">Neorhizobium galegae bv. officinalis</name>
    <dbReference type="NCBI Taxonomy" id="323656"/>
    <lineage>
        <taxon>Bacteria</taxon>
        <taxon>Pseudomonadati</taxon>
        <taxon>Pseudomonadota</taxon>
        <taxon>Alphaproteobacteria</taxon>
        <taxon>Hyphomicrobiales</taxon>
        <taxon>Rhizobiaceae</taxon>
        <taxon>Rhizobium/Agrobacterium group</taxon>
        <taxon>Neorhizobium</taxon>
    </lineage>
</organism>
<dbReference type="Proteomes" id="UP000046176">
    <property type="component" value="Unassembled WGS sequence"/>
</dbReference>
<feature type="domain" description="Phage tail collar" evidence="1">
    <location>
        <begin position="216"/>
        <end position="253"/>
    </location>
</feature>
<accession>A0A0T7FBA3</accession>
<dbReference type="InterPro" id="IPR011083">
    <property type="entry name" value="Phage_tail_collar_dom"/>
</dbReference>
<dbReference type="OrthoDB" id="6298777at2"/>
<reference evidence="2 3" key="1">
    <citation type="submission" date="2014-08" db="EMBL/GenBank/DDBJ databases">
        <authorList>
            <person name="Chen Y.-H."/>
        </authorList>
    </citation>
    <scope>NUCLEOTIDE SEQUENCE [LARGE SCALE GENOMIC DNA]</scope>
</reference>
<dbReference type="SUPFAM" id="SSF88874">
    <property type="entry name" value="Receptor-binding domain of short tail fibre protein gp12"/>
    <property type="match status" value="1"/>
</dbReference>
<dbReference type="InterPro" id="IPR037053">
    <property type="entry name" value="Phage_tail_collar_dom_sf"/>
</dbReference>
<evidence type="ECO:0000313" key="3">
    <source>
        <dbReference type="Proteomes" id="UP000046176"/>
    </source>
</evidence>
<protein>
    <submittedName>
        <fullName evidence="2">Phage tail collar domain protein</fullName>
    </submittedName>
</protein>
<evidence type="ECO:0000259" key="1">
    <source>
        <dbReference type="Pfam" id="PF07484"/>
    </source>
</evidence>
<dbReference type="EMBL" id="CCRH01000002">
    <property type="protein sequence ID" value="CDZ32219.1"/>
    <property type="molecule type" value="Genomic_DNA"/>
</dbReference>
<dbReference type="Gene3D" id="3.90.1340.10">
    <property type="entry name" value="Phage tail collar domain"/>
    <property type="match status" value="1"/>
</dbReference>
<dbReference type="AlphaFoldDB" id="A0A0T7FBA3"/>
<evidence type="ECO:0000313" key="2">
    <source>
        <dbReference type="EMBL" id="CDZ32219.1"/>
    </source>
</evidence>
<dbReference type="Pfam" id="PF07484">
    <property type="entry name" value="Collar"/>
    <property type="match status" value="1"/>
</dbReference>
<name>A0A0T7FBA3_NEOGA</name>
<dbReference type="RefSeq" id="WP_046665233.1">
    <property type="nucleotide sequence ID" value="NZ_CCRH01000002.1"/>
</dbReference>
<gene>
    <name evidence="2" type="ORF">NGAL_HAMBI1145_09900</name>
</gene>